<organism evidence="1 2">
    <name type="scientific">Hevea brasiliensis</name>
    <name type="common">Para rubber tree</name>
    <name type="synonym">Siphonia brasiliensis</name>
    <dbReference type="NCBI Taxonomy" id="3981"/>
    <lineage>
        <taxon>Eukaryota</taxon>
        <taxon>Viridiplantae</taxon>
        <taxon>Streptophyta</taxon>
        <taxon>Embryophyta</taxon>
        <taxon>Tracheophyta</taxon>
        <taxon>Spermatophyta</taxon>
        <taxon>Magnoliopsida</taxon>
        <taxon>eudicotyledons</taxon>
        <taxon>Gunneridae</taxon>
        <taxon>Pentapetalae</taxon>
        <taxon>rosids</taxon>
        <taxon>fabids</taxon>
        <taxon>Malpighiales</taxon>
        <taxon>Euphorbiaceae</taxon>
        <taxon>Crotonoideae</taxon>
        <taxon>Micrandreae</taxon>
        <taxon>Hevea</taxon>
    </lineage>
</organism>
<proteinExistence type="predicted"/>
<dbReference type="Pfam" id="PF03140">
    <property type="entry name" value="DUF247"/>
    <property type="match status" value="1"/>
</dbReference>
<keyword evidence="2" id="KW-1185">Reference proteome</keyword>
<reference evidence="1 2" key="1">
    <citation type="journal article" date="2020" name="Mol. Plant">
        <title>The Chromosome-Based Rubber Tree Genome Provides New Insights into Spurge Genome Evolution and Rubber Biosynthesis.</title>
        <authorList>
            <person name="Liu J."/>
            <person name="Shi C."/>
            <person name="Shi C.C."/>
            <person name="Li W."/>
            <person name="Zhang Q.J."/>
            <person name="Zhang Y."/>
            <person name="Li K."/>
            <person name="Lu H.F."/>
            <person name="Shi C."/>
            <person name="Zhu S.T."/>
            <person name="Xiao Z.Y."/>
            <person name="Nan H."/>
            <person name="Yue Y."/>
            <person name="Zhu X.G."/>
            <person name="Wu Y."/>
            <person name="Hong X.N."/>
            <person name="Fan G.Y."/>
            <person name="Tong Y."/>
            <person name="Zhang D."/>
            <person name="Mao C.L."/>
            <person name="Liu Y.L."/>
            <person name="Hao S.J."/>
            <person name="Liu W.Q."/>
            <person name="Lv M.Q."/>
            <person name="Zhang H.B."/>
            <person name="Liu Y."/>
            <person name="Hu-Tang G.R."/>
            <person name="Wang J.P."/>
            <person name="Wang J.H."/>
            <person name="Sun Y.H."/>
            <person name="Ni S.B."/>
            <person name="Chen W.B."/>
            <person name="Zhang X.C."/>
            <person name="Jiao Y.N."/>
            <person name="Eichler E.E."/>
            <person name="Li G.H."/>
            <person name="Liu X."/>
            <person name="Gao L.Z."/>
        </authorList>
    </citation>
    <scope>NUCLEOTIDE SEQUENCE [LARGE SCALE GENOMIC DNA]</scope>
    <source>
        <strain evidence="2">cv. GT1</strain>
        <tissue evidence="1">Leaf</tissue>
    </source>
</reference>
<evidence type="ECO:0000313" key="2">
    <source>
        <dbReference type="Proteomes" id="UP000467840"/>
    </source>
</evidence>
<sequence>MFSAMEVQVVKREADQASGSYDEINIVEDEASGSLVQPCTGTGKLSIRVPYMLRENKGLEKYYKPRVVAIGPIHRDNPNLEYGERMKSILAGQFMKENMIDAEDLYNMIMADLEKLKMYYVKM</sequence>
<dbReference type="AlphaFoldDB" id="A0A6A6LD94"/>
<evidence type="ECO:0000313" key="1">
    <source>
        <dbReference type="EMBL" id="KAF2299392.1"/>
    </source>
</evidence>
<comment type="caution">
    <text evidence="1">The sequence shown here is derived from an EMBL/GenBank/DDBJ whole genome shotgun (WGS) entry which is preliminary data.</text>
</comment>
<dbReference type="Proteomes" id="UP000467840">
    <property type="component" value="Chromosome 1"/>
</dbReference>
<protein>
    <submittedName>
        <fullName evidence="1">Uncharacterized protein</fullName>
    </submittedName>
</protein>
<dbReference type="InterPro" id="IPR004158">
    <property type="entry name" value="DUF247_pln"/>
</dbReference>
<accession>A0A6A6LD94</accession>
<gene>
    <name evidence="1" type="ORF">GH714_031815</name>
</gene>
<dbReference type="EMBL" id="JAAGAX010000011">
    <property type="protein sequence ID" value="KAF2299392.1"/>
    <property type="molecule type" value="Genomic_DNA"/>
</dbReference>
<name>A0A6A6LD94_HEVBR</name>